<dbReference type="FunFam" id="3.20.20.70:FF:000191">
    <property type="entry name" value="ribulose-phosphate 3-epimerase isoform X2"/>
    <property type="match status" value="1"/>
</dbReference>
<evidence type="ECO:0000256" key="9">
    <source>
        <dbReference type="ARBA" id="ARBA00023235"/>
    </source>
</evidence>
<comment type="cofactor">
    <cofactor evidence="2">
        <name>Zn(2+)</name>
        <dbReference type="ChEBI" id="CHEBI:29105"/>
    </cofactor>
</comment>
<dbReference type="Pfam" id="PF00834">
    <property type="entry name" value="Ribul_P_3_epim"/>
    <property type="match status" value="1"/>
</dbReference>
<protein>
    <submittedName>
        <fullName evidence="11">Ribulose-phosphate 3-epimerase</fullName>
    </submittedName>
</protein>
<organism evidence="11 12">
    <name type="scientific">Eiseniibacteriota bacterium</name>
    <dbReference type="NCBI Taxonomy" id="2212470"/>
    <lineage>
        <taxon>Bacteria</taxon>
        <taxon>Candidatus Eiseniibacteriota</taxon>
    </lineage>
</organism>
<dbReference type="CDD" id="cd00429">
    <property type="entry name" value="RPE"/>
    <property type="match status" value="1"/>
</dbReference>
<evidence type="ECO:0000313" key="12">
    <source>
        <dbReference type="Proteomes" id="UP000748308"/>
    </source>
</evidence>
<keyword evidence="7" id="KW-0408">Iron</keyword>
<keyword evidence="6" id="KW-0862">Zinc</keyword>
<dbReference type="PROSITE" id="PS01085">
    <property type="entry name" value="RIBUL_P_3_EPIMER_1"/>
    <property type="match status" value="1"/>
</dbReference>
<dbReference type="Proteomes" id="UP000748308">
    <property type="component" value="Unassembled WGS sequence"/>
</dbReference>
<evidence type="ECO:0000256" key="6">
    <source>
        <dbReference type="ARBA" id="ARBA00022833"/>
    </source>
</evidence>
<dbReference type="SUPFAM" id="SSF51366">
    <property type="entry name" value="Ribulose-phoshate binding barrel"/>
    <property type="match status" value="1"/>
</dbReference>
<dbReference type="GO" id="GO:0006163">
    <property type="term" value="P:purine nucleotide metabolic process"/>
    <property type="evidence" value="ECO:0007669"/>
    <property type="project" value="UniProtKB-ARBA"/>
</dbReference>
<dbReference type="AlphaFoldDB" id="A0A937X9A8"/>
<keyword evidence="5" id="KW-0479">Metal-binding</keyword>
<dbReference type="NCBIfam" id="NF004076">
    <property type="entry name" value="PRK05581.1-4"/>
    <property type="match status" value="1"/>
</dbReference>
<keyword evidence="8" id="KW-0464">Manganese</keyword>
<accession>A0A937X9A8</accession>
<dbReference type="EMBL" id="VGIY01000002">
    <property type="protein sequence ID" value="MBM3316256.1"/>
    <property type="molecule type" value="Genomic_DNA"/>
</dbReference>
<keyword evidence="10" id="KW-0119">Carbohydrate metabolism</keyword>
<dbReference type="InterPro" id="IPR013785">
    <property type="entry name" value="Aldolase_TIM"/>
</dbReference>
<evidence type="ECO:0000256" key="4">
    <source>
        <dbReference type="ARBA" id="ARBA00011738"/>
    </source>
</evidence>
<dbReference type="PROSITE" id="PS01086">
    <property type="entry name" value="RIBUL_P_3_EPIMER_2"/>
    <property type="match status" value="1"/>
</dbReference>
<comment type="cofactor">
    <cofactor evidence="1">
        <name>Mn(2+)</name>
        <dbReference type="ChEBI" id="CHEBI:29035"/>
    </cofactor>
</comment>
<comment type="caution">
    <text evidence="11">The sequence shown here is derived from an EMBL/GenBank/DDBJ whole genome shotgun (WGS) entry which is preliminary data.</text>
</comment>
<feature type="non-terminal residue" evidence="11">
    <location>
        <position position="218"/>
    </location>
</feature>
<dbReference type="Gene3D" id="3.20.20.70">
    <property type="entry name" value="Aldolase class I"/>
    <property type="match status" value="1"/>
</dbReference>
<gene>
    <name evidence="11" type="ORF">FJY75_00245</name>
</gene>
<dbReference type="GO" id="GO:0046872">
    <property type="term" value="F:metal ion binding"/>
    <property type="evidence" value="ECO:0007669"/>
    <property type="project" value="UniProtKB-KW"/>
</dbReference>
<sequence>MAEAARSIPAGIQVAPSLLAADFARLGEEIRSVESAGVALLHLDVMDGHFVPNITFGPPLVAAVRRTTELFLDTHLMIRDPLTFLEPFARAGADLLTLHAEAFGDPGSPAGRGAIAAGLAEARRRLEPFRCRLGISFRPATDPLALLGEVGGALDLVLIMTVEPGFGGQAFLGGQLARVAAVDELRRRRGWTCRLEVDGGLGEATAGPAIAAGADVLV</sequence>
<reference evidence="11" key="1">
    <citation type="submission" date="2019-03" db="EMBL/GenBank/DDBJ databases">
        <title>Lake Tanganyika Metagenome-Assembled Genomes (MAGs).</title>
        <authorList>
            <person name="Tran P."/>
        </authorList>
    </citation>
    <scope>NUCLEOTIDE SEQUENCE</scope>
    <source>
        <strain evidence="11">M_DeepCast_400m_m2_100</strain>
    </source>
</reference>
<evidence type="ECO:0000256" key="8">
    <source>
        <dbReference type="ARBA" id="ARBA00023211"/>
    </source>
</evidence>
<evidence type="ECO:0000256" key="1">
    <source>
        <dbReference type="ARBA" id="ARBA00001936"/>
    </source>
</evidence>
<dbReference type="InterPro" id="IPR011060">
    <property type="entry name" value="RibuloseP-bd_barrel"/>
</dbReference>
<dbReference type="GO" id="GO:0016857">
    <property type="term" value="F:racemase and epimerase activity, acting on carbohydrates and derivatives"/>
    <property type="evidence" value="ECO:0007669"/>
    <property type="project" value="InterPro"/>
</dbReference>
<dbReference type="GO" id="GO:1901135">
    <property type="term" value="P:carbohydrate derivative metabolic process"/>
    <property type="evidence" value="ECO:0007669"/>
    <property type="project" value="UniProtKB-ARBA"/>
</dbReference>
<dbReference type="GO" id="GO:0046496">
    <property type="term" value="P:nicotinamide nucleotide metabolic process"/>
    <property type="evidence" value="ECO:0007669"/>
    <property type="project" value="UniProtKB-ARBA"/>
</dbReference>
<evidence type="ECO:0000256" key="3">
    <source>
        <dbReference type="ARBA" id="ARBA00001954"/>
    </source>
</evidence>
<proteinExistence type="predicted"/>
<comment type="cofactor">
    <cofactor evidence="3">
        <name>Fe(2+)</name>
        <dbReference type="ChEBI" id="CHEBI:29033"/>
    </cofactor>
</comment>
<dbReference type="GO" id="GO:0006091">
    <property type="term" value="P:generation of precursor metabolites and energy"/>
    <property type="evidence" value="ECO:0007669"/>
    <property type="project" value="UniProtKB-ARBA"/>
</dbReference>
<name>A0A937X9A8_UNCEI</name>
<evidence type="ECO:0000313" key="11">
    <source>
        <dbReference type="EMBL" id="MBM3316256.1"/>
    </source>
</evidence>
<evidence type="ECO:0000256" key="7">
    <source>
        <dbReference type="ARBA" id="ARBA00023004"/>
    </source>
</evidence>
<dbReference type="InterPro" id="IPR000056">
    <property type="entry name" value="Ribul_P_3_epim-like"/>
</dbReference>
<evidence type="ECO:0000256" key="2">
    <source>
        <dbReference type="ARBA" id="ARBA00001947"/>
    </source>
</evidence>
<evidence type="ECO:0000256" key="5">
    <source>
        <dbReference type="ARBA" id="ARBA00022723"/>
    </source>
</evidence>
<dbReference type="PANTHER" id="PTHR11749">
    <property type="entry name" value="RIBULOSE-5-PHOSPHATE-3-EPIMERASE"/>
    <property type="match status" value="1"/>
</dbReference>
<dbReference type="GO" id="GO:0005975">
    <property type="term" value="P:carbohydrate metabolic process"/>
    <property type="evidence" value="ECO:0007669"/>
    <property type="project" value="InterPro"/>
</dbReference>
<keyword evidence="9" id="KW-0413">Isomerase</keyword>
<evidence type="ECO:0000256" key="10">
    <source>
        <dbReference type="ARBA" id="ARBA00023277"/>
    </source>
</evidence>
<comment type="subunit">
    <text evidence="4">Homodimer.</text>
</comment>